<dbReference type="RefSeq" id="WP_128208842.1">
    <property type="nucleotide sequence ID" value="NZ_JBHRSO010000041.1"/>
</dbReference>
<accession>A0A443JJN4</accession>
<dbReference type="AlphaFoldDB" id="A0A443JJN4"/>
<evidence type="ECO:0000313" key="1">
    <source>
        <dbReference type="EMBL" id="RWR20809.1"/>
    </source>
</evidence>
<dbReference type="Proteomes" id="UP000284476">
    <property type="component" value="Unassembled WGS sequence"/>
</dbReference>
<reference evidence="1 2" key="2">
    <citation type="submission" date="2019-01" db="EMBL/GenBank/DDBJ databases">
        <authorList>
            <person name="Li Y."/>
        </authorList>
    </citation>
    <scope>NUCLEOTIDE SEQUENCE [LARGE SCALE GENOMIC DNA]</scope>
    <source>
        <strain evidence="1 2">SK2B-1</strain>
    </source>
</reference>
<proteinExistence type="predicted"/>
<protein>
    <submittedName>
        <fullName evidence="1">Uncharacterized protein</fullName>
    </submittedName>
</protein>
<evidence type="ECO:0000313" key="2">
    <source>
        <dbReference type="Proteomes" id="UP000284476"/>
    </source>
</evidence>
<comment type="caution">
    <text evidence="1">The sequence shown here is derived from an EMBL/GenBank/DDBJ whole genome shotgun (WGS) entry which is preliminary data.</text>
</comment>
<reference evidence="1 2" key="1">
    <citation type="submission" date="2019-01" db="EMBL/GenBank/DDBJ databases">
        <title>Sinorhodobacter populi sp. nov. isolated from the symptomatic bark tissue of Populus euramericana canker.</title>
        <authorList>
            <person name="Xu G."/>
        </authorList>
    </citation>
    <scope>NUCLEOTIDE SEQUENCE [LARGE SCALE GENOMIC DNA]</scope>
    <source>
        <strain evidence="1 2">SK2B-1</strain>
    </source>
</reference>
<gene>
    <name evidence="1" type="ORF">D2T30_10580</name>
</gene>
<sequence length="78" mass="8986">MTSLELDEMLTLRWPGVVRRVMGDLDANDFVRGFVRSIAKHGKRPDWQPTAKQEAIMRRLLTEYSGPQDPEFNPIEGD</sequence>
<dbReference type="EMBL" id="SAUZ01000011">
    <property type="protein sequence ID" value="RWR20809.1"/>
    <property type="molecule type" value="Genomic_DNA"/>
</dbReference>
<name>A0A443JJN4_9RHOB</name>
<organism evidence="1 2">
    <name type="scientific">Paenirhodobacter populi</name>
    <dbReference type="NCBI Taxonomy" id="2306993"/>
    <lineage>
        <taxon>Bacteria</taxon>
        <taxon>Pseudomonadati</taxon>
        <taxon>Pseudomonadota</taxon>
        <taxon>Alphaproteobacteria</taxon>
        <taxon>Rhodobacterales</taxon>
        <taxon>Rhodobacter group</taxon>
        <taxon>Paenirhodobacter</taxon>
    </lineage>
</organism>